<reference evidence="8" key="2">
    <citation type="submission" date="2011-01" db="EMBL/GenBank/DDBJ databases">
        <title>The complete genome of Deinococcus maricopensis DSM 21211.</title>
        <authorList>
            <consortium name="US DOE Joint Genome Institute (JGI-PGF)"/>
            <person name="Lucas S."/>
            <person name="Copeland A."/>
            <person name="Lapidus A."/>
            <person name="Goodwin L."/>
            <person name="Pitluck S."/>
            <person name="Kyrpides N."/>
            <person name="Mavromatis K."/>
            <person name="Pagani I."/>
            <person name="Ivanova N."/>
            <person name="Ovchinnikova G."/>
            <person name="Zeytun A."/>
            <person name="Detter J.C."/>
            <person name="Han C."/>
            <person name="Land M."/>
            <person name="Hauser L."/>
            <person name="Markowitz V."/>
            <person name="Cheng J.-F."/>
            <person name="Hugenholtz P."/>
            <person name="Woyke T."/>
            <person name="Wu D."/>
            <person name="Pukall R."/>
            <person name="Gehrich-Schroeter G."/>
            <person name="Brambilla E."/>
            <person name="Klenk H.-P."/>
            <person name="Eisen J.A."/>
        </authorList>
    </citation>
    <scope>NUCLEOTIDE SEQUENCE [LARGE SCALE GENOMIC DNA]</scope>
    <source>
        <strain evidence="8">DSM 21211 / LMG 22137 / NRRL B-23946 / LB-34</strain>
    </source>
</reference>
<keyword evidence="6" id="KW-0813">Transport</keyword>
<feature type="transmembrane region" description="Helical" evidence="6">
    <location>
        <begin position="86"/>
        <end position="105"/>
    </location>
</feature>
<dbReference type="Pfam" id="PF02040">
    <property type="entry name" value="ArsB"/>
    <property type="match status" value="1"/>
</dbReference>
<feature type="transmembrane region" description="Helical" evidence="6">
    <location>
        <begin position="397"/>
        <end position="417"/>
    </location>
</feature>
<evidence type="ECO:0000256" key="3">
    <source>
        <dbReference type="ARBA" id="ARBA00022692"/>
    </source>
</evidence>
<dbReference type="HOGENOM" id="CLU_043931_1_0_0"/>
<feature type="transmembrane region" description="Helical" evidence="6">
    <location>
        <begin position="269"/>
        <end position="288"/>
    </location>
</feature>
<dbReference type="RefSeq" id="WP_013556547.1">
    <property type="nucleotide sequence ID" value="NC_014958.1"/>
</dbReference>
<dbReference type="PANTHER" id="PTHR43302:SF5">
    <property type="entry name" value="TRANSPORTER ARSB-RELATED"/>
    <property type="match status" value="1"/>
</dbReference>
<dbReference type="eggNOG" id="COG1055">
    <property type="taxonomic scope" value="Bacteria"/>
</dbReference>
<dbReference type="GO" id="GO:0015105">
    <property type="term" value="F:arsenite transmembrane transporter activity"/>
    <property type="evidence" value="ECO:0007669"/>
    <property type="project" value="InterPro"/>
</dbReference>
<feature type="transmembrane region" description="Helical" evidence="6">
    <location>
        <begin position="217"/>
        <end position="234"/>
    </location>
</feature>
<keyword evidence="4 6" id="KW-1133">Transmembrane helix</keyword>
<keyword evidence="2" id="KW-1003">Cell membrane</keyword>
<dbReference type="GO" id="GO:0046685">
    <property type="term" value="P:response to arsenic-containing substance"/>
    <property type="evidence" value="ECO:0007669"/>
    <property type="project" value="UniProtKB-KW"/>
</dbReference>
<keyword evidence="5 6" id="KW-0472">Membrane</keyword>
<feature type="transmembrane region" description="Helical" evidence="6">
    <location>
        <begin position="308"/>
        <end position="329"/>
    </location>
</feature>
<keyword evidence="6" id="KW-0059">Arsenical resistance</keyword>
<dbReference type="AlphaFoldDB" id="E8U7K3"/>
<dbReference type="PRINTS" id="PR00758">
    <property type="entry name" value="ARSENICPUMP"/>
</dbReference>
<gene>
    <name evidence="7" type="ordered locus">Deima_1392</name>
</gene>
<name>E8U7K3_DEIML</name>
<evidence type="ECO:0000256" key="4">
    <source>
        <dbReference type="ARBA" id="ARBA00022989"/>
    </source>
</evidence>
<protein>
    <recommendedName>
        <fullName evidence="6">Arsenical pump membrane protein</fullName>
    </recommendedName>
</protein>
<comment type="subcellular location">
    <subcellularLocation>
        <location evidence="1 6">Cell membrane</location>
        <topology evidence="1 6">Multi-pass membrane protein</topology>
    </subcellularLocation>
</comment>
<dbReference type="KEGG" id="dmr:Deima_1392"/>
<evidence type="ECO:0000256" key="2">
    <source>
        <dbReference type="ARBA" id="ARBA00022475"/>
    </source>
</evidence>
<dbReference type="NCBIfam" id="TIGR00935">
    <property type="entry name" value="2a45"/>
    <property type="match status" value="1"/>
</dbReference>
<dbReference type="NCBIfam" id="NF011980">
    <property type="entry name" value="PRK15445.1"/>
    <property type="match status" value="1"/>
</dbReference>
<dbReference type="Proteomes" id="UP000008635">
    <property type="component" value="Chromosome"/>
</dbReference>
<dbReference type="OrthoDB" id="9774335at2"/>
<organism evidence="7 8">
    <name type="scientific">Deinococcus maricopensis (strain DSM 21211 / LMG 22137 / NRRL B-23946 / LB-34)</name>
    <dbReference type="NCBI Taxonomy" id="709986"/>
    <lineage>
        <taxon>Bacteria</taxon>
        <taxon>Thermotogati</taxon>
        <taxon>Deinococcota</taxon>
        <taxon>Deinococci</taxon>
        <taxon>Deinococcales</taxon>
        <taxon>Deinococcaceae</taxon>
        <taxon>Deinococcus</taxon>
    </lineage>
</organism>
<evidence type="ECO:0000256" key="6">
    <source>
        <dbReference type="RuleBase" id="RU004993"/>
    </source>
</evidence>
<dbReference type="InterPro" id="IPR000802">
    <property type="entry name" value="Arsenical_pump_ArsB"/>
</dbReference>
<comment type="caution">
    <text evidence="6">Lacks conserved residue(s) required for the propagation of feature annotation.</text>
</comment>
<dbReference type="GO" id="GO:0005886">
    <property type="term" value="C:plasma membrane"/>
    <property type="evidence" value="ECO:0007669"/>
    <property type="project" value="UniProtKB-SubCell"/>
</dbReference>
<proteinExistence type="inferred from homology"/>
<evidence type="ECO:0000313" key="7">
    <source>
        <dbReference type="EMBL" id="ADV67042.1"/>
    </source>
</evidence>
<keyword evidence="3 6" id="KW-0812">Transmembrane</keyword>
<keyword evidence="8" id="KW-1185">Reference proteome</keyword>
<evidence type="ECO:0000313" key="8">
    <source>
        <dbReference type="Proteomes" id="UP000008635"/>
    </source>
</evidence>
<evidence type="ECO:0000256" key="1">
    <source>
        <dbReference type="ARBA" id="ARBA00004651"/>
    </source>
</evidence>
<dbReference type="PANTHER" id="PTHR43302">
    <property type="entry name" value="TRANSPORTER ARSB-RELATED"/>
    <property type="match status" value="1"/>
</dbReference>
<feature type="transmembrane region" description="Helical" evidence="6">
    <location>
        <begin position="177"/>
        <end position="196"/>
    </location>
</feature>
<dbReference type="CDD" id="cd01118">
    <property type="entry name" value="ArsB_permease"/>
    <property type="match status" value="1"/>
</dbReference>
<reference evidence="7 8" key="1">
    <citation type="journal article" date="2011" name="Stand. Genomic Sci.">
        <title>Complete genome sequence of Deinococcus maricopensis type strain (LB-34).</title>
        <authorList>
            <person name="Pukall R."/>
            <person name="Zeytun A."/>
            <person name="Lucas S."/>
            <person name="Lapidus A."/>
            <person name="Hammon N."/>
            <person name="Deshpande S."/>
            <person name="Nolan M."/>
            <person name="Cheng J.F."/>
            <person name="Pitluck S."/>
            <person name="Liolios K."/>
            <person name="Pagani I."/>
            <person name="Mikhailova N."/>
            <person name="Ivanova N."/>
            <person name="Mavromatis K."/>
            <person name="Pati A."/>
            <person name="Tapia R."/>
            <person name="Han C."/>
            <person name="Goodwin L."/>
            <person name="Chen A."/>
            <person name="Palaniappan K."/>
            <person name="Land M."/>
            <person name="Hauser L."/>
            <person name="Chang Y.J."/>
            <person name="Jeffries C.D."/>
            <person name="Brambilla E.M."/>
            <person name="Rohde M."/>
            <person name="Goker M."/>
            <person name="Detter J.C."/>
            <person name="Woyke T."/>
            <person name="Bristow J."/>
            <person name="Eisen J.A."/>
            <person name="Markowitz V."/>
            <person name="Hugenholtz P."/>
            <person name="Kyrpides N.C."/>
            <person name="Klenk H.P."/>
        </authorList>
    </citation>
    <scope>NUCLEOTIDE SEQUENCE [LARGE SCALE GENOMIC DNA]</scope>
    <source>
        <strain evidence="8">DSM 21211 / LMG 22137 / NRRL B-23946 / LB-34</strain>
    </source>
</reference>
<comment type="function">
    <text evidence="6">Involved in arsenical resistance. Thought to form the channel of an arsenite pump.</text>
</comment>
<dbReference type="STRING" id="709986.Deima_1392"/>
<sequence>MVFLGTVAFVIWQPGRVTPAVAATVGAVLALVLGVVPVQDVLTVWNATWNATLTLVGLILVSLLLDEAGFFRWLALHVARWGGGRGARLFVLLILFSAVVTALYANDGGVLILTPIVLELARALRLERAATVAFALAVGFVVDVSSLPLTVSNLVNIVVADAFGIGFAPYARVMLPVNVATVAATLLALWWLYARVVPRRYDVQALPLPASALRSRGTARLGAALLPVLLVGYFLAEPLHVPLCVVTLSAAGALWVAAGRSRALSSRAVVRSAPWDVVVFSLGMYLVVYGLREAHFTALFSRWVEWGAAHGTGALVFGVGGAVAVLSAFMNNLPAVLFGVLGIQGAHVPEAARSLAAFAAVVGADVGPKLTPVGSLATLLWLHVLARRDVRVSWAEYFRVGLVLTPPVLLVALRALAWGHA</sequence>
<feature type="transmembrane region" description="Helical" evidence="6">
    <location>
        <begin position="240"/>
        <end position="257"/>
    </location>
</feature>
<dbReference type="EMBL" id="CP002454">
    <property type="protein sequence ID" value="ADV67042.1"/>
    <property type="molecule type" value="Genomic_DNA"/>
</dbReference>
<feature type="transmembrane region" description="Helical" evidence="6">
    <location>
        <begin position="46"/>
        <end position="65"/>
    </location>
</feature>
<evidence type="ECO:0000256" key="5">
    <source>
        <dbReference type="ARBA" id="ARBA00023136"/>
    </source>
</evidence>
<comment type="similarity">
    <text evidence="6">Belongs to the ArsB family.</text>
</comment>
<accession>E8U7K3</accession>